<organism evidence="1 2">
    <name type="scientific">Pedobacter mendelii</name>
    <dbReference type="NCBI Taxonomy" id="1908240"/>
    <lineage>
        <taxon>Bacteria</taxon>
        <taxon>Pseudomonadati</taxon>
        <taxon>Bacteroidota</taxon>
        <taxon>Sphingobacteriia</taxon>
        <taxon>Sphingobacteriales</taxon>
        <taxon>Sphingobacteriaceae</taxon>
        <taxon>Pedobacter</taxon>
    </lineage>
</organism>
<name>A0ABQ2BJE6_9SPHI</name>
<protein>
    <submittedName>
        <fullName evidence="1">Uncharacterized protein</fullName>
    </submittedName>
</protein>
<gene>
    <name evidence="1" type="ORF">GCM10008119_20790</name>
</gene>
<proteinExistence type="predicted"/>
<evidence type="ECO:0000313" key="1">
    <source>
        <dbReference type="EMBL" id="GGI26066.1"/>
    </source>
</evidence>
<evidence type="ECO:0000313" key="2">
    <source>
        <dbReference type="Proteomes" id="UP000645390"/>
    </source>
</evidence>
<dbReference type="RefSeq" id="WP_188413944.1">
    <property type="nucleotide sequence ID" value="NZ_BMDJ01000005.1"/>
</dbReference>
<accession>A0ABQ2BJE6</accession>
<dbReference type="EMBL" id="BMDJ01000005">
    <property type="protein sequence ID" value="GGI26066.1"/>
    <property type="molecule type" value="Genomic_DNA"/>
</dbReference>
<sequence length="131" mass="14806">MKTLIMSFLLVVGINIHSFSQDVFNQWPKLNAFHEIMSETFHASETGNLKPLKQKSGALVKTANELKKSKIPLAYNSPQIRNSINKLNIEITELNQLVKNKAADEKLIKKISELHNVFHEVVGLCKGKPQK</sequence>
<reference evidence="2" key="1">
    <citation type="journal article" date="2019" name="Int. J. Syst. Evol. Microbiol.">
        <title>The Global Catalogue of Microorganisms (GCM) 10K type strain sequencing project: providing services to taxonomists for standard genome sequencing and annotation.</title>
        <authorList>
            <consortium name="The Broad Institute Genomics Platform"/>
            <consortium name="The Broad Institute Genome Sequencing Center for Infectious Disease"/>
            <person name="Wu L."/>
            <person name="Ma J."/>
        </authorList>
    </citation>
    <scope>NUCLEOTIDE SEQUENCE [LARGE SCALE GENOMIC DNA]</scope>
    <source>
        <strain evidence="2">CCM 8939</strain>
    </source>
</reference>
<keyword evidence="2" id="KW-1185">Reference proteome</keyword>
<dbReference type="Proteomes" id="UP000645390">
    <property type="component" value="Unassembled WGS sequence"/>
</dbReference>
<comment type="caution">
    <text evidence="1">The sequence shown here is derived from an EMBL/GenBank/DDBJ whole genome shotgun (WGS) entry which is preliminary data.</text>
</comment>